<dbReference type="AlphaFoldDB" id="A0A828Y1C5"/>
<keyword evidence="2" id="KW-1185">Reference proteome</keyword>
<protein>
    <submittedName>
        <fullName evidence="1">Uncharacterized protein</fullName>
    </submittedName>
</protein>
<evidence type="ECO:0000313" key="2">
    <source>
        <dbReference type="Proteomes" id="UP000006339"/>
    </source>
</evidence>
<sequence>MKQVIDTGTQYNFRVSSFVRKGSGLKLNKISQILLAFFVSSFVRKGSGLKLIRGINRFQRSFVSSFVRKGSGLKLNASALTHLVGLFLPLFTKKETKKKYDSFL</sequence>
<reference evidence="1" key="1">
    <citation type="submission" date="2012-10" db="EMBL/GenBank/DDBJ databases">
        <authorList>
            <person name="Harkins D.M."/>
            <person name="Durkin A.S."/>
            <person name="Brinkac L.M."/>
            <person name="Selengut J.D."/>
            <person name="Sanka R."/>
            <person name="DePew J."/>
            <person name="Purushe J."/>
            <person name="Picardeau M."/>
            <person name="Werts C."/>
            <person name="Goarant C."/>
            <person name="Vinetz J.M."/>
            <person name="Sutton G.G."/>
            <person name="Nelson W.C."/>
            <person name="Fouts D.E."/>
        </authorList>
    </citation>
    <scope>NUCLEOTIDE SEQUENCE [LARGE SCALE GENOMIC DNA]</scope>
    <source>
        <strain evidence="1">200802841</strain>
    </source>
</reference>
<comment type="caution">
    <text evidence="1">The sequence shown here is derived from an EMBL/GenBank/DDBJ whole genome shotgun (WGS) entry which is preliminary data.</text>
</comment>
<proteinExistence type="predicted"/>
<name>A0A828Y1C5_9LEPT</name>
<organism evidence="1 2">
    <name type="scientific">Leptospira kirschneri str. 200802841</name>
    <dbReference type="NCBI Taxonomy" id="1193047"/>
    <lineage>
        <taxon>Bacteria</taxon>
        <taxon>Pseudomonadati</taxon>
        <taxon>Spirochaetota</taxon>
        <taxon>Spirochaetia</taxon>
        <taxon>Leptospirales</taxon>
        <taxon>Leptospiraceae</taxon>
        <taxon>Leptospira</taxon>
    </lineage>
</organism>
<gene>
    <name evidence="1" type="ORF">LEP1GSC131_2085</name>
</gene>
<dbReference type="EMBL" id="AKWH02000041">
    <property type="protein sequence ID" value="EKO51275.1"/>
    <property type="molecule type" value="Genomic_DNA"/>
</dbReference>
<evidence type="ECO:0000313" key="1">
    <source>
        <dbReference type="EMBL" id="EKO51275.1"/>
    </source>
</evidence>
<dbReference type="Proteomes" id="UP000006339">
    <property type="component" value="Unassembled WGS sequence"/>
</dbReference>
<accession>A0A828Y1C5</accession>